<gene>
    <name evidence="7" type="primary">yhdG_3</name>
    <name evidence="7" type="ORF">RN51_03072</name>
</gene>
<dbReference type="GO" id="GO:0005886">
    <property type="term" value="C:plasma membrane"/>
    <property type="evidence" value="ECO:0007669"/>
    <property type="project" value="UniProtKB-SubCell"/>
</dbReference>
<feature type="transmembrane region" description="Helical" evidence="6">
    <location>
        <begin position="288"/>
        <end position="315"/>
    </location>
</feature>
<dbReference type="Pfam" id="PF13520">
    <property type="entry name" value="AA_permease_2"/>
    <property type="match status" value="1"/>
</dbReference>
<accession>A0A0F0KFV2</accession>
<feature type="transmembrane region" description="Helical" evidence="6">
    <location>
        <begin position="245"/>
        <end position="268"/>
    </location>
</feature>
<dbReference type="GO" id="GO:0022857">
    <property type="term" value="F:transmembrane transporter activity"/>
    <property type="evidence" value="ECO:0007669"/>
    <property type="project" value="InterPro"/>
</dbReference>
<feature type="transmembrane region" description="Helical" evidence="6">
    <location>
        <begin position="377"/>
        <end position="397"/>
    </location>
</feature>
<dbReference type="EMBL" id="JYIV01000029">
    <property type="protein sequence ID" value="KJL19728.1"/>
    <property type="molecule type" value="Genomic_DNA"/>
</dbReference>
<dbReference type="InterPro" id="IPR050367">
    <property type="entry name" value="APC_superfamily"/>
</dbReference>
<comment type="subcellular location">
    <subcellularLocation>
        <location evidence="1">Cell membrane</location>
        <topology evidence="1">Multi-pass membrane protein</topology>
    </subcellularLocation>
</comment>
<feature type="transmembrane region" description="Helical" evidence="6">
    <location>
        <begin position="211"/>
        <end position="233"/>
    </location>
</feature>
<feature type="transmembrane region" description="Helical" evidence="6">
    <location>
        <begin position="436"/>
        <end position="455"/>
    </location>
</feature>
<keyword evidence="4 6" id="KW-1133">Transmembrane helix</keyword>
<keyword evidence="2" id="KW-1003">Cell membrane</keyword>
<organism evidence="7 8">
    <name type="scientific">Microbacterium oxydans</name>
    <dbReference type="NCBI Taxonomy" id="82380"/>
    <lineage>
        <taxon>Bacteria</taxon>
        <taxon>Bacillati</taxon>
        <taxon>Actinomycetota</taxon>
        <taxon>Actinomycetes</taxon>
        <taxon>Micrococcales</taxon>
        <taxon>Microbacteriaceae</taxon>
        <taxon>Microbacterium</taxon>
    </lineage>
</organism>
<dbReference type="OrthoDB" id="3790922at2"/>
<dbReference type="PIRSF" id="PIRSF006060">
    <property type="entry name" value="AA_transporter"/>
    <property type="match status" value="1"/>
</dbReference>
<evidence type="ECO:0000256" key="6">
    <source>
        <dbReference type="SAM" id="Phobius"/>
    </source>
</evidence>
<dbReference type="AlphaFoldDB" id="A0A0F0KFV2"/>
<reference evidence="7 8" key="1">
    <citation type="submission" date="2015-02" db="EMBL/GenBank/DDBJ databases">
        <title>Draft genome sequences of ten Microbacterium spp. with emphasis on heavy metal contaminated environments.</title>
        <authorList>
            <person name="Corretto E."/>
        </authorList>
    </citation>
    <scope>NUCLEOTIDE SEQUENCE [LARGE SCALE GENOMIC DNA]</scope>
    <source>
        <strain evidence="7 8">BEL163</strain>
    </source>
</reference>
<evidence type="ECO:0000256" key="3">
    <source>
        <dbReference type="ARBA" id="ARBA00022692"/>
    </source>
</evidence>
<evidence type="ECO:0000313" key="8">
    <source>
        <dbReference type="Proteomes" id="UP000033725"/>
    </source>
</evidence>
<feature type="transmembrane region" description="Helical" evidence="6">
    <location>
        <begin position="171"/>
        <end position="191"/>
    </location>
</feature>
<evidence type="ECO:0000256" key="2">
    <source>
        <dbReference type="ARBA" id="ARBA00022475"/>
    </source>
</evidence>
<feature type="transmembrane region" description="Helical" evidence="6">
    <location>
        <begin position="57"/>
        <end position="78"/>
    </location>
</feature>
<dbReference type="PATRIC" id="fig|82380.10.peg.3079"/>
<feature type="transmembrane region" description="Helical" evidence="6">
    <location>
        <begin position="98"/>
        <end position="119"/>
    </location>
</feature>
<keyword evidence="5 6" id="KW-0472">Membrane</keyword>
<feature type="transmembrane region" description="Helical" evidence="6">
    <location>
        <begin position="345"/>
        <end position="365"/>
    </location>
</feature>
<proteinExistence type="predicted"/>
<feature type="transmembrane region" description="Helical" evidence="6">
    <location>
        <begin position="27"/>
        <end position="51"/>
    </location>
</feature>
<dbReference type="InterPro" id="IPR002293">
    <property type="entry name" value="AA/rel_permease1"/>
</dbReference>
<keyword evidence="3 6" id="KW-0812">Transmembrane</keyword>
<protein>
    <submittedName>
        <fullName evidence="7">Putative amino acid permease YhdG</fullName>
    </submittedName>
</protein>
<name>A0A0F0KFV2_9MICO</name>
<evidence type="ECO:0000313" key="7">
    <source>
        <dbReference type="EMBL" id="KJL19728.1"/>
    </source>
</evidence>
<feature type="transmembrane region" description="Helical" evidence="6">
    <location>
        <begin position="139"/>
        <end position="159"/>
    </location>
</feature>
<comment type="caution">
    <text evidence="7">The sequence shown here is derived from an EMBL/GenBank/DDBJ whole genome shotgun (WGS) entry which is preliminary data.</text>
</comment>
<dbReference type="Proteomes" id="UP000033725">
    <property type="component" value="Unassembled WGS sequence"/>
</dbReference>
<sequence length="478" mass="49491">MSDTVVAPPGAPRDAGLRTGVMSGPELAAQAIANIAPSAVIAFTAAAIFLGAGNGTIYAFTLATIVILCVGYCVVVFARKHASAGSLYTYVSKGLGPFGAFLAGVTLLIGCFGIAAASLSGSVSYMGQFLSMLGLPAQGLGWDIGLAIVLGGLATLFTIRGIRLSARVSLVLELVSVGIILVLLIAALVWAGPAAWDPAQVLATGSSFQGIASGMVLGILGFVGFSSADALGREAKEPYKAIPRAIMWSALGVGVLYVFAAYTQITVLGDDLATASSPLESMSALIGMPGWFAAVLTFGVSASFFAVVVAPLNVIGRIVYVMGKEGVVAERFGRTHEEHLTPHRVLIIAGSAAVAVDIVLLLSGAATGEILVWVNTWGTYGYMVAYALVAIACVVYTQRAKMRNGLVKVCATVAVGTMGYVFFANVWPVPAFPYNVIPYVFLVTVALALTRYAYLARRRPDVIARIGNTETSAMEGVG</sequence>
<dbReference type="PANTHER" id="PTHR42770">
    <property type="entry name" value="AMINO ACID TRANSPORTER-RELATED"/>
    <property type="match status" value="1"/>
</dbReference>
<evidence type="ECO:0000256" key="5">
    <source>
        <dbReference type="ARBA" id="ARBA00023136"/>
    </source>
</evidence>
<dbReference type="Gene3D" id="1.20.1740.10">
    <property type="entry name" value="Amino acid/polyamine transporter I"/>
    <property type="match status" value="1"/>
</dbReference>
<dbReference type="RefSeq" id="WP_045264879.1">
    <property type="nucleotide sequence ID" value="NZ_JYIV01000029.1"/>
</dbReference>
<evidence type="ECO:0000256" key="1">
    <source>
        <dbReference type="ARBA" id="ARBA00004651"/>
    </source>
</evidence>
<feature type="transmembrane region" description="Helical" evidence="6">
    <location>
        <begin position="409"/>
        <end position="430"/>
    </location>
</feature>
<dbReference type="PANTHER" id="PTHR42770:SF7">
    <property type="entry name" value="MEMBRANE PROTEIN"/>
    <property type="match status" value="1"/>
</dbReference>
<evidence type="ECO:0000256" key="4">
    <source>
        <dbReference type="ARBA" id="ARBA00022989"/>
    </source>
</evidence>